<dbReference type="STRING" id="5865.A7ANW6"/>
<feature type="domain" description="Proteasome activator complex subunit 4 C-terminal" evidence="5">
    <location>
        <begin position="1816"/>
        <end position="1901"/>
    </location>
</feature>
<reference evidence="8" key="3">
    <citation type="journal article" date="2021" name="Int. J. Parasitol.">
        <title>Comparative analysis of gene expression between Babesia bovis blood stages and kinetes allowed by improved genome annotation.</title>
        <authorList>
            <person name="Ueti M.W."/>
            <person name="Johnson W.C."/>
            <person name="Kappmeyer L.S."/>
            <person name="Herndon D.R."/>
            <person name="Mousel M.R."/>
            <person name="Reif K.E."/>
            <person name="Taus N.S."/>
            <person name="Ifeonu O.O."/>
            <person name="Silva J.C."/>
            <person name="Suarez C.E."/>
            <person name="Brayton K.A."/>
        </authorList>
    </citation>
    <scope>NUCLEOTIDE SEQUENCE [LARGE SCALE GENOMIC DNA]</scope>
</reference>
<dbReference type="GO" id="GO:0006281">
    <property type="term" value="P:DNA repair"/>
    <property type="evidence" value="ECO:0007669"/>
    <property type="project" value="UniProtKB-KW"/>
</dbReference>
<dbReference type="PANTHER" id="PTHR32170">
    <property type="entry name" value="PROTEASOME ACTIVATOR COMPLEX SUBUNIT 4"/>
    <property type="match status" value="1"/>
</dbReference>
<comment type="similarity">
    <text evidence="1">Belongs to the BLM10 family.</text>
</comment>
<dbReference type="GeneID" id="5480069"/>
<dbReference type="GO" id="GO:0010499">
    <property type="term" value="P:proteasomal ubiquitin-independent protein catabolic process"/>
    <property type="evidence" value="ECO:0007669"/>
    <property type="project" value="TreeGrafter"/>
</dbReference>
<dbReference type="InterPro" id="IPR021843">
    <property type="entry name" value="PSME4_C"/>
</dbReference>
<evidence type="ECO:0000256" key="3">
    <source>
        <dbReference type="ARBA" id="ARBA00022763"/>
    </source>
</evidence>
<dbReference type="InParanoid" id="A7ANW6"/>
<dbReference type="KEGG" id="bbo:BBOV_III006890"/>
<dbReference type="VEuPathDB" id="PiroplasmaDB:BBOV_III006890"/>
<protein>
    <recommendedName>
        <fullName evidence="9">Proteasome activator complex subunit 4 C-terminal domain-containing protein</fullName>
    </recommendedName>
</protein>
<reference evidence="8" key="2">
    <citation type="journal article" date="2020" name="Data Brief">
        <title>Transcriptome dataset of Babesia bovis life stages within vertebrate and invertebrate hosts.</title>
        <authorList>
            <person name="Ueti M.W."/>
            <person name="Johnson W.C."/>
            <person name="Kappmeyer L.S."/>
            <person name="Herndon D.R."/>
            <person name="Mousel M.R."/>
            <person name="Reif K.E."/>
            <person name="Taus N.S."/>
            <person name="Ifeonu O.O."/>
            <person name="Silva J.C."/>
            <person name="Suarez C.E."/>
            <person name="Brayton K.A."/>
        </authorList>
    </citation>
    <scope>NUCLEOTIDE SEQUENCE [LARGE SCALE GENOMIC DNA]</scope>
</reference>
<feature type="domain" description="Proteasome activator Blm10 middle HEAT repeats region" evidence="6">
    <location>
        <begin position="383"/>
        <end position="956"/>
    </location>
</feature>
<dbReference type="Gene3D" id="1.25.10.10">
    <property type="entry name" value="Leucine-rich Repeat Variant"/>
    <property type="match status" value="1"/>
</dbReference>
<dbReference type="GO" id="GO:0005829">
    <property type="term" value="C:cytosol"/>
    <property type="evidence" value="ECO:0007669"/>
    <property type="project" value="TreeGrafter"/>
</dbReference>
<dbReference type="InterPro" id="IPR032430">
    <property type="entry name" value="Blm10_mid"/>
</dbReference>
<sequence>MGFKRGVMYRISAEIDNALPAFVKSSRDCEYDEVFELIDASWVSGDWVVLLSYGERLSHYALSERRLLEGSNLDNLSKYCQRLWLLGTYDVFGADKSKLESLYSPEIVDDLNHIVTSQNRITLLIKIRAINTLTTVLQTLRQNVPTVWEVNSLESHQYLCERFRFISIDVLLQVFNNNLEAPSVVTSYQRRKAFIGSMVRLAAAIRHIWLFRDDLGGRLVEAVLGDISQIDLRSNDIFFKFRLILLMCPNSTLYRLYVEGELFKWWTLVNEDKVNFWNSMMICFVVRALKFGWATGNPYITEAITERLPYLFHILYSAMGIPNMVTVVKYKESVPGEFTVLLEKPLNLCKKFGKFLSYLLFPLDTPHLQDGSFSSSIMEYVTALVSAVYPYTHPSNGGKWSSNIAIFVRQFILGYTRRICRERATPQVVSSATGITKDGRNFHLTRANDVAIVELFYPLVLQGMYSKNVHVAYSYEDALKRLCYMLPDKTLVNTLDHLVLSSESVTEPHQMLGALRLFAQLTPLILTFTPQALLPLLDIVLKGIDASDPFKTGQTLTLVNVIFSHLPCRDLTDVDISDAAKTEIVKSMYLKLDAKNSDVETTLNNLELENSLVDIRPFMFQPCESMTVPDDAENNFSRDMVILHTTNNLDEAMVAFDALLNMRKYITQNLSCWCQDWFAAMLQLAENSCRPNSGSDSLMNAVDMGTYILTRSALVTVLCQTDSYTLRTICETFFRWVCDNAFRKDALKYMVAIATSLSYANSAHAMELSFDKLFAKFKREVEMSVGGVSETQLIWYIGCFSGLVRRSNVHLIPRLEQLRYILKVGFGDKSKGVFKMSAKFLQRCIDTLVGVYFVDLKCVNHSDNVLDPGLLLWDLPWFARNAQFRKGKCDLRHISDVNWHIPSDAEFCCAMELSWHAMNLVTSLTKDVVCMETPSKPENYTELNIEVDPSFTTYVKLSRACTICKNLLRGLKHFAVDDRDTSVKGLPKVSPVDWEGSQSLQQFVLDFVMTLVKKFGSIDATNDLMVTKIFCKLLKVIDEYLCRDAVLHDSNPLLDNGTLVGSMKQESHVGTTITAGSTMLAWMSFYHDINNKGFWQDAPRVTWLLMLHERYYDRLNLRKMGHECIGQRRELLDLVLQCSVCQYKDVSNYAQQLVKPLTSVHYGIKSHAIEYILDRGNELYPRSQDGCSRSLEGLSCIPDILSVALVKRIINQPYLFSKCCKFLLGVVLTAPNKDSLMSKYDNLLLSLLNCREHCPPTAITQDTMASILESLVDDNLKNVQAATHWRFQLYATALLVSFRHLIPSTSIGRYVTWLFEVSDHKTKHPCVVTVALFGLYHCLSDTEFHQYIPADLWKPEYTAVMLNSLCAINHDTIKQNNSSTVKQSNSIVTSVIKLDRTWPRNRISCNSKAFSMQNYLVAYHYFVHVFENGYVDVIQGAISVLTELSSSPPTVFENHCAFAEISAALMKASLRGSDDMRVTFWSLYHPIFKTEMENLVLDRIVDFMDAIRLALDGCIYSSAACIPIYNLGINFNAALSLDKLHPCELNNTSTNLAVVKQLKLYQALLQQVTTQCPDLFETLCNGILTEYAIFNDSLQVVDEVGYLCSFMVSLCLAYNELYSYKDRVHNCVAQLVENVATKGCQDDKSELSIKGLLSVIGLLYSMSLPVQDLGHNYTSQFLEFCLRFTASSNPSISDVATRAVHNIAMSPYYSRGNLDTVESIVRTLENTCKAQSNKTKVNSIQVAMMLQRNLCMYLRNTDVVLLLLEMFISALYDRQVRDDARSALTAITMSVSDDVHLQLTERFYGLVKNSNCDIANAGVLGLAALVATSPYHVPQWLPHTLTTLASCGASRFPDTVRRTVQKTLQDFFKSHMDAWSRVHVHKFAREQLDTLELYKGCPTYFN</sequence>
<evidence type="ECO:0000259" key="5">
    <source>
        <dbReference type="Pfam" id="PF11919"/>
    </source>
</evidence>
<accession>A7ANW6</accession>
<comment type="caution">
    <text evidence="7">The sequence shown here is derived from an EMBL/GenBank/DDBJ whole genome shotgun (WGS) entry which is preliminary data.</text>
</comment>
<dbReference type="OMA" id="IRNICYI"/>
<reference evidence="7 8" key="1">
    <citation type="journal article" date="2007" name="PLoS Pathog.">
        <title>Genome sequence of Babesia bovis and comparative analysis of apicomplexan hemoprotozoa.</title>
        <authorList>
            <person name="Brayton K.A."/>
            <person name="Lau A.O.T."/>
            <person name="Herndon D.R."/>
            <person name="Hannick L."/>
            <person name="Kappmeyer L.S."/>
            <person name="Berens S.J."/>
            <person name="Bidwell S.L."/>
            <person name="Brown W.C."/>
            <person name="Crabtree J."/>
            <person name="Fadrosh D."/>
            <person name="Feldblum T."/>
            <person name="Forberger H.A."/>
            <person name="Haas B.J."/>
            <person name="Howell J.M."/>
            <person name="Khouri H."/>
            <person name="Koo H."/>
            <person name="Mann D.J."/>
            <person name="Norimine J."/>
            <person name="Paulsen I.T."/>
            <person name="Radune D."/>
            <person name="Ren Q."/>
            <person name="Smith R.K. Jr."/>
            <person name="Suarez C.E."/>
            <person name="White O."/>
            <person name="Wortman J.R."/>
            <person name="Knowles D.P. Jr."/>
            <person name="McElwain T.F."/>
            <person name="Nene V.M."/>
        </authorList>
    </citation>
    <scope>NUCLEOTIDE SEQUENCE [LARGE SCALE GENOMIC DNA]</scope>
    <source>
        <strain evidence="7">T2Bo</strain>
    </source>
</reference>
<organism evidence="7 8">
    <name type="scientific">Babesia bovis</name>
    <dbReference type="NCBI Taxonomy" id="5865"/>
    <lineage>
        <taxon>Eukaryota</taxon>
        <taxon>Sar</taxon>
        <taxon>Alveolata</taxon>
        <taxon>Apicomplexa</taxon>
        <taxon>Aconoidasida</taxon>
        <taxon>Piroplasmida</taxon>
        <taxon>Babesiidae</taxon>
        <taxon>Babesia</taxon>
    </lineage>
</organism>
<dbReference type="EMBL" id="AAXT01000001">
    <property type="protein sequence ID" value="EDO08250.1"/>
    <property type="molecule type" value="Genomic_DNA"/>
</dbReference>
<evidence type="ECO:0000256" key="1">
    <source>
        <dbReference type="ARBA" id="ARBA00005739"/>
    </source>
</evidence>
<dbReference type="RefSeq" id="XP_001611818.1">
    <property type="nucleotide sequence ID" value="XM_001611768.1"/>
</dbReference>
<name>A7ANW6_BABBO</name>
<dbReference type="InterPro" id="IPR035309">
    <property type="entry name" value="PSME4"/>
</dbReference>
<dbReference type="GO" id="GO:0005634">
    <property type="term" value="C:nucleus"/>
    <property type="evidence" value="ECO:0007669"/>
    <property type="project" value="TreeGrafter"/>
</dbReference>
<evidence type="ECO:0000259" key="6">
    <source>
        <dbReference type="Pfam" id="PF16507"/>
    </source>
</evidence>
<evidence type="ECO:0000313" key="7">
    <source>
        <dbReference type="EMBL" id="EDO08250.1"/>
    </source>
</evidence>
<dbReference type="SUPFAM" id="SSF48371">
    <property type="entry name" value="ARM repeat"/>
    <property type="match status" value="2"/>
</dbReference>
<dbReference type="PANTHER" id="PTHR32170:SF3">
    <property type="entry name" value="PROTEASOME ACTIVATOR COMPLEX SUBUNIT 4"/>
    <property type="match status" value="1"/>
</dbReference>
<dbReference type="Pfam" id="PF16507">
    <property type="entry name" value="HEAT_PSME4_mid"/>
    <property type="match status" value="1"/>
</dbReference>
<evidence type="ECO:0008006" key="9">
    <source>
        <dbReference type="Google" id="ProtNLM"/>
    </source>
</evidence>
<evidence type="ECO:0000256" key="2">
    <source>
        <dbReference type="ARBA" id="ARBA00022737"/>
    </source>
</evidence>
<gene>
    <name evidence="7" type="ORF">BBOV_III006890</name>
</gene>
<proteinExistence type="inferred from homology"/>
<dbReference type="InterPro" id="IPR011989">
    <property type="entry name" value="ARM-like"/>
</dbReference>
<keyword evidence="3" id="KW-0227">DNA damage</keyword>
<dbReference type="eggNOG" id="KOG1851">
    <property type="taxonomic scope" value="Eukaryota"/>
</dbReference>
<keyword evidence="8" id="KW-1185">Reference proteome</keyword>
<evidence type="ECO:0000256" key="4">
    <source>
        <dbReference type="ARBA" id="ARBA00023204"/>
    </source>
</evidence>
<dbReference type="Proteomes" id="UP000002173">
    <property type="component" value="Unassembled WGS sequence"/>
</dbReference>
<dbReference type="GO" id="GO:0070628">
    <property type="term" value="F:proteasome binding"/>
    <property type="evidence" value="ECO:0007669"/>
    <property type="project" value="InterPro"/>
</dbReference>
<keyword evidence="4" id="KW-0234">DNA repair</keyword>
<dbReference type="Pfam" id="PF11919">
    <property type="entry name" value="PSME4_C"/>
    <property type="match status" value="1"/>
</dbReference>
<dbReference type="GO" id="GO:0016504">
    <property type="term" value="F:peptidase activator activity"/>
    <property type="evidence" value="ECO:0007669"/>
    <property type="project" value="InterPro"/>
</dbReference>
<keyword evidence="2" id="KW-0677">Repeat</keyword>
<dbReference type="InterPro" id="IPR016024">
    <property type="entry name" value="ARM-type_fold"/>
</dbReference>
<evidence type="ECO:0000313" key="8">
    <source>
        <dbReference type="Proteomes" id="UP000002173"/>
    </source>
</evidence>